<feature type="transmembrane region" description="Helical" evidence="1">
    <location>
        <begin position="36"/>
        <end position="57"/>
    </location>
</feature>
<dbReference type="AlphaFoldDB" id="A0A285HM34"/>
<dbReference type="Proteomes" id="UP000219573">
    <property type="component" value="Unassembled WGS sequence"/>
</dbReference>
<accession>A0A285HM34</accession>
<keyword evidence="1" id="KW-0812">Transmembrane</keyword>
<name>A0A285HM34_9FIRM</name>
<proteinExistence type="predicted"/>
<dbReference type="EMBL" id="OBDZ01000020">
    <property type="protein sequence ID" value="SNY35826.1"/>
    <property type="molecule type" value="Genomic_DNA"/>
</dbReference>
<feature type="transmembrane region" description="Helical" evidence="1">
    <location>
        <begin position="77"/>
        <end position="97"/>
    </location>
</feature>
<gene>
    <name evidence="2" type="ORF">SAMN06265827_12011</name>
</gene>
<keyword evidence="3" id="KW-1185">Reference proteome</keyword>
<reference evidence="3" key="1">
    <citation type="submission" date="2017-09" db="EMBL/GenBank/DDBJ databases">
        <authorList>
            <person name="Varghese N."/>
            <person name="Submissions S."/>
        </authorList>
    </citation>
    <scope>NUCLEOTIDE SEQUENCE [LARGE SCALE GENOMIC DNA]</scope>
    <source>
        <strain evidence="3">MSL47</strain>
    </source>
</reference>
<dbReference type="RefSeq" id="WP_097018558.1">
    <property type="nucleotide sequence ID" value="NZ_OBDZ01000020.1"/>
</dbReference>
<evidence type="ECO:0000256" key="1">
    <source>
        <dbReference type="SAM" id="Phobius"/>
    </source>
</evidence>
<feature type="transmembrane region" description="Helical" evidence="1">
    <location>
        <begin position="12"/>
        <end position="29"/>
    </location>
</feature>
<organism evidence="2 3">
    <name type="scientific">Orenia metallireducens</name>
    <dbReference type="NCBI Taxonomy" id="1413210"/>
    <lineage>
        <taxon>Bacteria</taxon>
        <taxon>Bacillati</taxon>
        <taxon>Bacillota</taxon>
        <taxon>Clostridia</taxon>
        <taxon>Halanaerobiales</taxon>
        <taxon>Halobacteroidaceae</taxon>
        <taxon>Orenia</taxon>
    </lineage>
</organism>
<feature type="transmembrane region" description="Helical" evidence="1">
    <location>
        <begin position="104"/>
        <end position="126"/>
    </location>
</feature>
<feature type="transmembrane region" description="Helical" evidence="1">
    <location>
        <begin position="138"/>
        <end position="160"/>
    </location>
</feature>
<evidence type="ECO:0000313" key="2">
    <source>
        <dbReference type="EMBL" id="SNY35826.1"/>
    </source>
</evidence>
<keyword evidence="1" id="KW-0472">Membrane</keyword>
<sequence length="168" mass="20164">MLPLPKSFDKNEIFLITVLFLLILIIRFLPKRFPKVITILILLEAFTIARLADHLLASAHVMGIDFYDIMDTGKYEFFGLFTYLIFAPFGYLFVYLYDWIKPRGVYLCLYIISWSLFSTCFEWIMVLFDIYKYKNWNLAYSSIVYLVVQPLTILFFEFLIREYNKMKE</sequence>
<keyword evidence="1" id="KW-1133">Transmembrane helix</keyword>
<dbReference type="OrthoDB" id="2618234at2"/>
<protein>
    <submittedName>
        <fullName evidence="2">Uncharacterized protein</fullName>
    </submittedName>
</protein>
<evidence type="ECO:0000313" key="3">
    <source>
        <dbReference type="Proteomes" id="UP000219573"/>
    </source>
</evidence>